<reference evidence="1 2" key="1">
    <citation type="journal article" date="2013" name="PLoS ONE">
        <title>Genome-Wide Relatedness of Treponema pedis, from Gingiva and Necrotic Skin Lesions of Pigs, with the Human Oral Pathogen Treponema denticola.</title>
        <authorList>
            <person name="Svartstrom O."/>
            <person name="Mushtaq M."/>
            <person name="Pringle M."/>
            <person name="Segerman B."/>
        </authorList>
    </citation>
    <scope>NUCLEOTIDE SEQUENCE [LARGE SCALE GENOMIC DNA]</scope>
    <source>
        <strain evidence="1">T A4</strain>
    </source>
</reference>
<evidence type="ECO:0000313" key="1">
    <source>
        <dbReference type="EMBL" id="AGT43499.1"/>
    </source>
</evidence>
<dbReference type="AlphaFoldDB" id="S6A8A7"/>
<dbReference type="KEGG" id="tped:TPE_1003"/>
<sequence>MIGLILFSLQIYALDIIPYWSLGDVKLGGLFKKNTPKASFDFNASAFKFYFYDRDTGLNFSLSPFYVDITNIASQKGVKQSIYVMSFINTELAFNTLYRVSDKYNLNLFTSFHIIDPILISRFQFNAGLEFAITSESTIFPANKYSLKAKLLSIRSGIKYTYTEITKKEPVFFLDIGIDIGSALFIFKPNYEKTLKQKK</sequence>
<dbReference type="PATRIC" id="fig|1291379.3.peg.1002"/>
<protein>
    <submittedName>
        <fullName evidence="1">Uncharacterized protein</fullName>
    </submittedName>
</protein>
<dbReference type="Proteomes" id="UP000015620">
    <property type="component" value="Chromosome"/>
</dbReference>
<dbReference type="STRING" id="1291379.TPE_1003"/>
<evidence type="ECO:0000313" key="2">
    <source>
        <dbReference type="Proteomes" id="UP000015620"/>
    </source>
</evidence>
<proteinExistence type="predicted"/>
<accession>S6A8A7</accession>
<organism evidence="1 2">
    <name type="scientific">Treponema pedis str. T A4</name>
    <dbReference type="NCBI Taxonomy" id="1291379"/>
    <lineage>
        <taxon>Bacteria</taxon>
        <taxon>Pseudomonadati</taxon>
        <taxon>Spirochaetota</taxon>
        <taxon>Spirochaetia</taxon>
        <taxon>Spirochaetales</taxon>
        <taxon>Treponemataceae</taxon>
        <taxon>Treponema</taxon>
    </lineage>
</organism>
<name>S6A8A7_9SPIR</name>
<dbReference type="EMBL" id="CP004120">
    <property type="protein sequence ID" value="AGT43499.1"/>
    <property type="molecule type" value="Genomic_DNA"/>
</dbReference>
<dbReference type="HOGENOM" id="CLU_118621_0_0_12"/>
<keyword evidence="2" id="KW-1185">Reference proteome</keyword>
<gene>
    <name evidence="1" type="ORF">TPE_1003</name>
</gene>